<evidence type="ECO:0000256" key="5">
    <source>
        <dbReference type="SAM" id="Phobius"/>
    </source>
</evidence>
<keyword evidence="7" id="KW-0436">Ligase</keyword>
<name>A0ABS6X3P8_9BACT</name>
<feature type="transmembrane region" description="Helical" evidence="5">
    <location>
        <begin position="203"/>
        <end position="219"/>
    </location>
</feature>
<evidence type="ECO:0000256" key="4">
    <source>
        <dbReference type="ARBA" id="ARBA00023136"/>
    </source>
</evidence>
<dbReference type="EMBL" id="JAHWGL010000056">
    <property type="protein sequence ID" value="MBW3129569.1"/>
    <property type="molecule type" value="Genomic_DNA"/>
</dbReference>
<protein>
    <submittedName>
        <fullName evidence="7">O-antigen ligase family protein</fullName>
    </submittedName>
</protein>
<evidence type="ECO:0000313" key="8">
    <source>
        <dbReference type="Proteomes" id="UP000826188"/>
    </source>
</evidence>
<comment type="caution">
    <text evidence="7">The sequence shown here is derived from an EMBL/GenBank/DDBJ whole genome shotgun (WGS) entry which is preliminary data.</text>
</comment>
<keyword evidence="8" id="KW-1185">Reference proteome</keyword>
<dbReference type="PANTHER" id="PTHR37422">
    <property type="entry name" value="TEICHURONIC ACID BIOSYNTHESIS PROTEIN TUAE"/>
    <property type="match status" value="1"/>
</dbReference>
<feature type="transmembrane region" description="Helical" evidence="5">
    <location>
        <begin position="335"/>
        <end position="354"/>
    </location>
</feature>
<evidence type="ECO:0000313" key="7">
    <source>
        <dbReference type="EMBL" id="MBW3129569.1"/>
    </source>
</evidence>
<feature type="transmembrane region" description="Helical" evidence="5">
    <location>
        <begin position="125"/>
        <end position="141"/>
    </location>
</feature>
<evidence type="ECO:0000259" key="6">
    <source>
        <dbReference type="Pfam" id="PF04932"/>
    </source>
</evidence>
<feature type="transmembrane region" description="Helical" evidence="5">
    <location>
        <begin position="94"/>
        <end position="113"/>
    </location>
</feature>
<dbReference type="Pfam" id="PF04932">
    <property type="entry name" value="Wzy_C"/>
    <property type="match status" value="1"/>
</dbReference>
<feature type="transmembrane region" description="Helical" evidence="5">
    <location>
        <begin position="156"/>
        <end position="173"/>
    </location>
</feature>
<gene>
    <name evidence="7" type="ORF">KYK14_13485</name>
</gene>
<evidence type="ECO:0000256" key="2">
    <source>
        <dbReference type="ARBA" id="ARBA00022692"/>
    </source>
</evidence>
<accession>A0ABS6X3P8</accession>
<dbReference type="RefSeq" id="WP_219159490.1">
    <property type="nucleotide sequence ID" value="NZ_JAHWGL010000056.1"/>
</dbReference>
<feature type="domain" description="O-antigen ligase-related" evidence="6">
    <location>
        <begin position="189"/>
        <end position="346"/>
    </location>
</feature>
<feature type="transmembrane region" description="Helical" evidence="5">
    <location>
        <begin position="366"/>
        <end position="383"/>
    </location>
</feature>
<sequence length="430" mass="48828">MKIKLNFLALLPILAILATSKAFWEFAFGADRVDQEPGELKFLVYALLAGSLASIWFYWRYFEPLMRKWLIAVLLVIGGMILESYAGWGSVLEYAHVFNKLFVLLMIFGIYGFYRRHGLPPMQQLSTVILLVSLGNLVLFHRESLSLSAFVENERGFNAASAYLFVLVILLSLNNYLLRNSLASLLVVFVCMPLVIFLQHRSVWIAMFIAIPIDVWLLRRARLARFSPVKMVMLLVIPFILGSLGITMLVLDNPQVVTRFEQSIDDIANADKQGTGSWRLKQIESYIPLVEERPIAGWRLEGFEVPMQFYDPSSDMPMWKDRTGHHFHNFYLDRAFYFGLVGVLLVVLVPIVLITRRLLRSRALDADTAALVAFFISLVVFGTSYDWSTYHYGLIGLMLAALAEPMPDDLAIQPRSAAQPRRAPAQALPI</sequence>
<keyword evidence="4 5" id="KW-0472">Membrane</keyword>
<evidence type="ECO:0000256" key="3">
    <source>
        <dbReference type="ARBA" id="ARBA00022989"/>
    </source>
</evidence>
<feature type="transmembrane region" description="Helical" evidence="5">
    <location>
        <begin position="180"/>
        <end position="197"/>
    </location>
</feature>
<evidence type="ECO:0000256" key="1">
    <source>
        <dbReference type="ARBA" id="ARBA00004141"/>
    </source>
</evidence>
<feature type="transmembrane region" description="Helical" evidence="5">
    <location>
        <begin position="231"/>
        <end position="251"/>
    </location>
</feature>
<proteinExistence type="predicted"/>
<reference evidence="7 8" key="1">
    <citation type="submission" date="2021-07" db="EMBL/GenBank/DDBJ databases">
        <title>Hymenobacter profundi sp. nov., isolated from deep-sea water.</title>
        <authorList>
            <person name="Kim M.K."/>
        </authorList>
    </citation>
    <scope>NUCLEOTIDE SEQUENCE [LARGE SCALE GENOMIC DNA]</scope>
    <source>
        <strain evidence="7 8">M2</strain>
    </source>
</reference>
<dbReference type="PANTHER" id="PTHR37422:SF13">
    <property type="entry name" value="LIPOPOLYSACCHARIDE BIOSYNTHESIS PROTEIN PA4999-RELATED"/>
    <property type="match status" value="1"/>
</dbReference>
<organism evidence="7 8">
    <name type="scientific">Hymenobacter profundi</name>
    <dbReference type="NCBI Taxonomy" id="1982110"/>
    <lineage>
        <taxon>Bacteria</taxon>
        <taxon>Pseudomonadati</taxon>
        <taxon>Bacteroidota</taxon>
        <taxon>Cytophagia</taxon>
        <taxon>Cytophagales</taxon>
        <taxon>Hymenobacteraceae</taxon>
        <taxon>Hymenobacter</taxon>
    </lineage>
</organism>
<dbReference type="Proteomes" id="UP000826188">
    <property type="component" value="Unassembled WGS sequence"/>
</dbReference>
<keyword evidence="3 5" id="KW-1133">Transmembrane helix</keyword>
<keyword evidence="2 5" id="KW-0812">Transmembrane</keyword>
<comment type="subcellular location">
    <subcellularLocation>
        <location evidence="1">Membrane</location>
        <topology evidence="1">Multi-pass membrane protein</topology>
    </subcellularLocation>
</comment>
<dbReference type="InterPro" id="IPR051533">
    <property type="entry name" value="WaaL-like"/>
</dbReference>
<dbReference type="GO" id="GO:0016874">
    <property type="term" value="F:ligase activity"/>
    <property type="evidence" value="ECO:0007669"/>
    <property type="project" value="UniProtKB-KW"/>
</dbReference>
<feature type="transmembrane region" description="Helical" evidence="5">
    <location>
        <begin position="69"/>
        <end position="88"/>
    </location>
</feature>
<feature type="transmembrane region" description="Helical" evidence="5">
    <location>
        <begin position="42"/>
        <end position="62"/>
    </location>
</feature>
<dbReference type="InterPro" id="IPR007016">
    <property type="entry name" value="O-antigen_ligase-rel_domated"/>
</dbReference>